<dbReference type="EMBL" id="CM017872">
    <property type="protein sequence ID" value="KAG1327010.1"/>
    <property type="molecule type" value="Genomic_DNA"/>
</dbReference>
<sequence length="438" mass="50546">MPLFLLEEESRLLSHDAATVSGRADAVIRDLHLQVDTTKAEKDAVTIAAEQTCALLEQRYESLSDDLARLRSENSQLSTYIEQRLSELAEVQAENYRLHLKAVEKDGKIERLSLETVEQHKSKRQLLELVEQKDAEIREKNATIQSYLDKIELCSSKDTAASNEERFVAELSTMHMTQVENEYIEKLEKEASLRKDLEKVLHEIEEKAEIILDEREDGRKDLVLLFEDSQEVSKKGSGKVSERARNLEEYLAKLREELTSARSEHDKMALESSFARERLDSFMKEFEHQREEANTVSARNMELTHLLVDYQKRLLESSDSSQACEENSRKLSMESSLDTMQSTEEVRENARAVERRKQEEHFRQVERDCAEAKKELQEERYNVQILMLDKEKAMENSMKHVEEMRKDLADAWRAVASAESRAAVAEARCSDLEAKIGS</sequence>
<reference evidence="3" key="2">
    <citation type="submission" date="2019-07" db="EMBL/GenBank/DDBJ databases">
        <authorList>
            <person name="Yang Y."/>
            <person name="Bocs S."/>
            <person name="Baudouin L."/>
        </authorList>
    </citation>
    <scope>NUCLEOTIDE SEQUENCE</scope>
    <source>
        <tissue evidence="3">Spear leaf of Hainan Tall coconut</tissue>
    </source>
</reference>
<feature type="compositionally biased region" description="Polar residues" evidence="2">
    <location>
        <begin position="333"/>
        <end position="343"/>
    </location>
</feature>
<dbReference type="GO" id="GO:0006406">
    <property type="term" value="P:mRNA export from nucleus"/>
    <property type="evidence" value="ECO:0007669"/>
    <property type="project" value="TreeGrafter"/>
</dbReference>
<evidence type="ECO:0000313" key="3">
    <source>
        <dbReference type="EMBL" id="KAG1327010.1"/>
    </source>
</evidence>
<dbReference type="GO" id="GO:0017056">
    <property type="term" value="F:structural constituent of nuclear pore"/>
    <property type="evidence" value="ECO:0007669"/>
    <property type="project" value="TreeGrafter"/>
</dbReference>
<keyword evidence="1" id="KW-0175">Coiled coil</keyword>
<proteinExistence type="predicted"/>
<dbReference type="Proteomes" id="UP000797356">
    <property type="component" value="Chromosome 1"/>
</dbReference>
<evidence type="ECO:0000313" key="4">
    <source>
        <dbReference type="Proteomes" id="UP000797356"/>
    </source>
</evidence>
<keyword evidence="4" id="KW-1185">Reference proteome</keyword>
<evidence type="ECO:0000256" key="2">
    <source>
        <dbReference type="SAM" id="MobiDB-lite"/>
    </source>
</evidence>
<dbReference type="GO" id="GO:0005643">
    <property type="term" value="C:nuclear pore"/>
    <property type="evidence" value="ECO:0007669"/>
    <property type="project" value="TreeGrafter"/>
</dbReference>
<feature type="coiled-coil region" evidence="1">
    <location>
        <begin position="187"/>
        <end position="271"/>
    </location>
</feature>
<dbReference type="AlphaFoldDB" id="A0A8K0MV24"/>
<gene>
    <name evidence="3" type="ORF">COCNU_01G009440</name>
</gene>
<dbReference type="PANTHER" id="PTHR18898:SF2">
    <property type="entry name" value="NUCLEOPROTEIN TPR"/>
    <property type="match status" value="1"/>
</dbReference>
<feature type="coiled-coil region" evidence="1">
    <location>
        <begin position="355"/>
        <end position="382"/>
    </location>
</feature>
<organism evidence="3 4">
    <name type="scientific">Cocos nucifera</name>
    <name type="common">Coconut palm</name>
    <dbReference type="NCBI Taxonomy" id="13894"/>
    <lineage>
        <taxon>Eukaryota</taxon>
        <taxon>Viridiplantae</taxon>
        <taxon>Streptophyta</taxon>
        <taxon>Embryophyta</taxon>
        <taxon>Tracheophyta</taxon>
        <taxon>Spermatophyta</taxon>
        <taxon>Magnoliopsida</taxon>
        <taxon>Liliopsida</taxon>
        <taxon>Arecaceae</taxon>
        <taxon>Arecoideae</taxon>
        <taxon>Cocoseae</taxon>
        <taxon>Attaleinae</taxon>
        <taxon>Cocos</taxon>
    </lineage>
</organism>
<accession>A0A8K0MV24</accession>
<dbReference type="OrthoDB" id="343070at2759"/>
<feature type="coiled-coil region" evidence="1">
    <location>
        <begin position="123"/>
        <end position="150"/>
    </location>
</feature>
<comment type="caution">
    <text evidence="3">The sequence shown here is derived from an EMBL/GenBank/DDBJ whole genome shotgun (WGS) entry which is preliminary data.</text>
</comment>
<name>A0A8K0MV24_COCNU</name>
<feature type="region of interest" description="Disordered" evidence="2">
    <location>
        <begin position="318"/>
        <end position="343"/>
    </location>
</feature>
<reference evidence="3" key="1">
    <citation type="journal article" date="2017" name="Gigascience">
        <title>The genome draft of coconut (Cocos nucifera).</title>
        <authorList>
            <person name="Xiao Y."/>
            <person name="Xu P."/>
            <person name="Fan H."/>
            <person name="Baudouin L."/>
            <person name="Xia W."/>
            <person name="Bocs S."/>
            <person name="Xu J."/>
            <person name="Li Q."/>
            <person name="Guo A."/>
            <person name="Zhou L."/>
            <person name="Li J."/>
            <person name="Wu Y."/>
            <person name="Ma Z."/>
            <person name="Armero A."/>
            <person name="Issali A.E."/>
            <person name="Liu N."/>
            <person name="Peng M."/>
            <person name="Yang Y."/>
        </authorList>
    </citation>
    <scope>NUCLEOTIDE SEQUENCE</scope>
    <source>
        <tissue evidence="3">Spear leaf of Hainan Tall coconut</tissue>
    </source>
</reference>
<evidence type="ECO:0000256" key="1">
    <source>
        <dbReference type="SAM" id="Coils"/>
    </source>
</evidence>
<protein>
    <submittedName>
        <fullName evidence="3">Uncharacterized protein</fullName>
    </submittedName>
</protein>
<dbReference type="PANTHER" id="PTHR18898">
    <property type="entry name" value="NUCLEOPROTEIN TPR-RELATED"/>
    <property type="match status" value="1"/>
</dbReference>